<dbReference type="SMART" id="SM00354">
    <property type="entry name" value="HTH_LACI"/>
    <property type="match status" value="1"/>
</dbReference>
<evidence type="ECO:0000256" key="2">
    <source>
        <dbReference type="ARBA" id="ARBA00023015"/>
    </source>
</evidence>
<name>A0A917B207_9MICO</name>
<proteinExistence type="predicted"/>
<dbReference type="Proteomes" id="UP000598775">
    <property type="component" value="Unassembled WGS sequence"/>
</dbReference>
<evidence type="ECO:0000313" key="7">
    <source>
        <dbReference type="Proteomes" id="UP000598775"/>
    </source>
</evidence>
<dbReference type="PROSITE" id="PS50932">
    <property type="entry name" value="HTH_LACI_2"/>
    <property type="match status" value="1"/>
</dbReference>
<dbReference type="CDD" id="cd01392">
    <property type="entry name" value="HTH_LacI"/>
    <property type="match status" value="1"/>
</dbReference>
<reference evidence="6 7" key="1">
    <citation type="journal article" date="2014" name="Int. J. Syst. Evol. Microbiol.">
        <title>Complete genome sequence of Corynebacterium casei LMG S-19264T (=DSM 44701T), isolated from a smear-ripened cheese.</title>
        <authorList>
            <consortium name="US DOE Joint Genome Institute (JGI-PGF)"/>
            <person name="Walter F."/>
            <person name="Albersmeier A."/>
            <person name="Kalinowski J."/>
            <person name="Ruckert C."/>
        </authorList>
    </citation>
    <scope>NUCLEOTIDE SEQUENCE [LARGE SCALE GENOMIC DNA]</scope>
    <source>
        <strain evidence="6 7">CGMCC 1.12976</strain>
    </source>
</reference>
<dbReference type="PANTHER" id="PTHR30146:SF148">
    <property type="entry name" value="HTH-TYPE TRANSCRIPTIONAL REPRESSOR PURR-RELATED"/>
    <property type="match status" value="1"/>
</dbReference>
<dbReference type="RefSeq" id="WP_188673721.1">
    <property type="nucleotide sequence ID" value="NZ_BMGP01000001.1"/>
</dbReference>
<dbReference type="SUPFAM" id="SSF47413">
    <property type="entry name" value="lambda repressor-like DNA-binding domains"/>
    <property type="match status" value="1"/>
</dbReference>
<evidence type="ECO:0000259" key="5">
    <source>
        <dbReference type="PROSITE" id="PS50932"/>
    </source>
</evidence>
<evidence type="ECO:0000256" key="3">
    <source>
        <dbReference type="ARBA" id="ARBA00023125"/>
    </source>
</evidence>
<keyword evidence="3" id="KW-0238">DNA-binding</keyword>
<dbReference type="GO" id="GO:0000976">
    <property type="term" value="F:transcription cis-regulatory region binding"/>
    <property type="evidence" value="ECO:0007669"/>
    <property type="project" value="TreeGrafter"/>
</dbReference>
<dbReference type="GO" id="GO:0003700">
    <property type="term" value="F:DNA-binding transcription factor activity"/>
    <property type="evidence" value="ECO:0007669"/>
    <property type="project" value="TreeGrafter"/>
</dbReference>
<dbReference type="Pfam" id="PF00356">
    <property type="entry name" value="LacI"/>
    <property type="match status" value="1"/>
</dbReference>
<dbReference type="PANTHER" id="PTHR30146">
    <property type="entry name" value="LACI-RELATED TRANSCRIPTIONAL REPRESSOR"/>
    <property type="match status" value="1"/>
</dbReference>
<dbReference type="InterPro" id="IPR028082">
    <property type="entry name" value="Peripla_BP_I"/>
</dbReference>
<organism evidence="6 7">
    <name type="scientific">Subtercola lobariae</name>
    <dbReference type="NCBI Taxonomy" id="1588641"/>
    <lineage>
        <taxon>Bacteria</taxon>
        <taxon>Bacillati</taxon>
        <taxon>Actinomycetota</taxon>
        <taxon>Actinomycetes</taxon>
        <taxon>Micrococcales</taxon>
        <taxon>Microbacteriaceae</taxon>
        <taxon>Subtercola</taxon>
    </lineage>
</organism>
<dbReference type="AlphaFoldDB" id="A0A917B207"/>
<dbReference type="EMBL" id="BMGP01000001">
    <property type="protein sequence ID" value="GGF15807.1"/>
    <property type="molecule type" value="Genomic_DNA"/>
</dbReference>
<keyword evidence="4" id="KW-0804">Transcription</keyword>
<accession>A0A917B207</accession>
<dbReference type="SUPFAM" id="SSF53822">
    <property type="entry name" value="Periplasmic binding protein-like I"/>
    <property type="match status" value="1"/>
</dbReference>
<comment type="caution">
    <text evidence="6">The sequence shown here is derived from an EMBL/GenBank/DDBJ whole genome shotgun (WGS) entry which is preliminary data.</text>
</comment>
<feature type="domain" description="HTH lacI-type" evidence="5">
    <location>
        <begin position="6"/>
        <end position="60"/>
    </location>
</feature>
<dbReference type="Pfam" id="PF13377">
    <property type="entry name" value="Peripla_BP_3"/>
    <property type="match status" value="1"/>
</dbReference>
<dbReference type="InterPro" id="IPR046335">
    <property type="entry name" value="LacI/GalR-like_sensor"/>
</dbReference>
<keyword evidence="2" id="KW-0805">Transcription regulation</keyword>
<evidence type="ECO:0000256" key="4">
    <source>
        <dbReference type="ARBA" id="ARBA00023163"/>
    </source>
</evidence>
<dbReference type="Gene3D" id="1.10.260.40">
    <property type="entry name" value="lambda repressor-like DNA-binding domains"/>
    <property type="match status" value="1"/>
</dbReference>
<dbReference type="Gene3D" id="3.40.50.2300">
    <property type="match status" value="2"/>
</dbReference>
<dbReference type="InterPro" id="IPR010982">
    <property type="entry name" value="Lambda_DNA-bd_dom_sf"/>
</dbReference>
<gene>
    <name evidence="6" type="ORF">GCM10011399_07070</name>
</gene>
<keyword evidence="1" id="KW-0678">Repressor</keyword>
<dbReference type="CDD" id="cd06278">
    <property type="entry name" value="PBP1_LacI-like"/>
    <property type="match status" value="1"/>
</dbReference>
<dbReference type="InterPro" id="IPR000843">
    <property type="entry name" value="HTH_LacI"/>
</dbReference>
<evidence type="ECO:0000313" key="6">
    <source>
        <dbReference type="EMBL" id="GGF15807.1"/>
    </source>
</evidence>
<evidence type="ECO:0000256" key="1">
    <source>
        <dbReference type="ARBA" id="ARBA00022491"/>
    </source>
</evidence>
<sequence length="352" mass="38130">MSRPEPTSTDVAQLAGVSQSAVSRAFTEGASISEAKRARVIEAAEQLGYRPNLIARSLITRRTGIIGLAVGDLSNPFYSQLIYKLSEKLQQRNFHLLLFTVPDRANSDDLLEDVINYRLDALVLTSTEVSSHLGARLQERGIPVVLINRTTEDTASSSVASDNEFGASEVARFLVKQGHRRLAYVAGIQNTSTNIERERGFLRALASVAGVTVQHISGDYDVHKSLSVARELFDGENAGPEAIFCANDMMALSLMDALRYNLNLRVPEDVSVVGYDNIEPAAFSAYQLTTYSQPIDEMVDAAVELIVERVSSPGSAPRQIRLRGELVVRASVGVRHPSSADTSAHPSSAASA</sequence>
<keyword evidence="7" id="KW-1185">Reference proteome</keyword>
<protein>
    <submittedName>
        <fullName evidence="6">LacI family transcriptional regulator</fullName>
    </submittedName>
</protein>